<gene>
    <name evidence="3" type="ORF">CAMP_LOCUS15865</name>
</gene>
<dbReference type="Pfam" id="PF00106">
    <property type="entry name" value="adh_short"/>
    <property type="match status" value="1"/>
</dbReference>
<comment type="similarity">
    <text evidence="2">Belongs to the short-chain dehydrogenases/reductases (SDR) family.</text>
</comment>
<dbReference type="InterPro" id="IPR002347">
    <property type="entry name" value="SDR_fam"/>
</dbReference>
<dbReference type="PANTHER" id="PTHR43157">
    <property type="entry name" value="PHOSPHATIDYLINOSITOL-GLYCAN BIOSYNTHESIS CLASS F PROTEIN-RELATED"/>
    <property type="match status" value="1"/>
</dbReference>
<comment type="caution">
    <text evidence="3">The sequence shown here is derived from an EMBL/GenBank/DDBJ whole genome shotgun (WGS) entry which is preliminary data.</text>
</comment>
<accession>A0A9P1IVW9</accession>
<evidence type="ECO:0000256" key="2">
    <source>
        <dbReference type="RuleBase" id="RU000363"/>
    </source>
</evidence>
<dbReference type="SUPFAM" id="SSF51735">
    <property type="entry name" value="NAD(P)-binding Rossmann-fold domains"/>
    <property type="match status" value="1"/>
</dbReference>
<evidence type="ECO:0000313" key="3">
    <source>
        <dbReference type="EMBL" id="CAI5453228.1"/>
    </source>
</evidence>
<protein>
    <submittedName>
        <fullName evidence="3">Uncharacterized protein</fullName>
    </submittedName>
</protein>
<dbReference type="PRINTS" id="PR00080">
    <property type="entry name" value="SDRFAMILY"/>
</dbReference>
<name>A0A9P1IVW9_9PELO</name>
<dbReference type="AlphaFoldDB" id="A0A9P1IVW9"/>
<dbReference type="EMBL" id="CANHGI010000005">
    <property type="protein sequence ID" value="CAI5453228.1"/>
    <property type="molecule type" value="Genomic_DNA"/>
</dbReference>
<organism evidence="3 4">
    <name type="scientific">Caenorhabditis angaria</name>
    <dbReference type="NCBI Taxonomy" id="860376"/>
    <lineage>
        <taxon>Eukaryota</taxon>
        <taxon>Metazoa</taxon>
        <taxon>Ecdysozoa</taxon>
        <taxon>Nematoda</taxon>
        <taxon>Chromadorea</taxon>
        <taxon>Rhabditida</taxon>
        <taxon>Rhabditina</taxon>
        <taxon>Rhabditomorpha</taxon>
        <taxon>Rhabditoidea</taxon>
        <taxon>Rhabditidae</taxon>
        <taxon>Peloderinae</taxon>
        <taxon>Caenorhabditis</taxon>
    </lineage>
</organism>
<keyword evidence="4" id="KW-1185">Reference proteome</keyword>
<sequence length="302" mass="33942">MCSKSGKFTENVTIDNYVAVVTGANIGIGFEVAKELNLRKAKVYMVCRSAKNAESAKTQLVNLGCESSRLQFIQCDFTSFESVKNAANEILRLENHIDILVNNAAVLMTKFEMTGDGFEKTWQTNYLGPFLFTELLLPAIKKSENGGRIVNVSSDIHERVKKLDYEKINYENHFGDWNSYGESKVAIILYSRHLTRRLEQSNSSVTVNSLHPGVVNTDLLRNTVFAKPVVISISRFFANIFLKTPLDGAQTVLYVALSTKIERVSGKYFVDCKLANESELAKNDQASEQLYNYSIEKVSKFL</sequence>
<proteinExistence type="inferred from homology"/>
<dbReference type="PANTHER" id="PTHR43157:SF31">
    <property type="entry name" value="PHOSPHATIDYLINOSITOL-GLYCAN BIOSYNTHESIS CLASS F PROTEIN"/>
    <property type="match status" value="1"/>
</dbReference>
<keyword evidence="1" id="KW-0560">Oxidoreductase</keyword>
<dbReference type="Proteomes" id="UP001152747">
    <property type="component" value="Unassembled WGS sequence"/>
</dbReference>
<dbReference type="PRINTS" id="PR00081">
    <property type="entry name" value="GDHRDH"/>
</dbReference>
<evidence type="ECO:0000256" key="1">
    <source>
        <dbReference type="ARBA" id="ARBA00023002"/>
    </source>
</evidence>
<reference evidence="3" key="1">
    <citation type="submission" date="2022-11" db="EMBL/GenBank/DDBJ databases">
        <authorList>
            <person name="Kikuchi T."/>
        </authorList>
    </citation>
    <scope>NUCLEOTIDE SEQUENCE</scope>
    <source>
        <strain evidence="3">PS1010</strain>
    </source>
</reference>
<dbReference type="OrthoDB" id="191139at2759"/>
<evidence type="ECO:0000313" key="4">
    <source>
        <dbReference type="Proteomes" id="UP001152747"/>
    </source>
</evidence>
<dbReference type="InterPro" id="IPR036291">
    <property type="entry name" value="NAD(P)-bd_dom_sf"/>
</dbReference>
<dbReference type="GO" id="GO:0016491">
    <property type="term" value="F:oxidoreductase activity"/>
    <property type="evidence" value="ECO:0007669"/>
    <property type="project" value="UniProtKB-KW"/>
</dbReference>
<dbReference type="CDD" id="cd05327">
    <property type="entry name" value="retinol-DH_like_SDR_c_like"/>
    <property type="match status" value="1"/>
</dbReference>
<dbReference type="Gene3D" id="3.40.50.720">
    <property type="entry name" value="NAD(P)-binding Rossmann-like Domain"/>
    <property type="match status" value="1"/>
</dbReference>